<accession>A0A5C5YUJ1</accession>
<feature type="signal peptide" evidence="1">
    <location>
        <begin position="1"/>
        <end position="23"/>
    </location>
</feature>
<keyword evidence="3" id="KW-1185">Reference proteome</keyword>
<dbReference type="EMBL" id="SJPJ01000001">
    <property type="protein sequence ID" value="TWT78699.1"/>
    <property type="molecule type" value="Genomic_DNA"/>
</dbReference>
<dbReference type="AlphaFoldDB" id="A0A5C5YUJ1"/>
<feature type="chain" id="PRO_5022937907" evidence="1">
    <location>
        <begin position="24"/>
        <end position="115"/>
    </location>
</feature>
<proteinExistence type="predicted"/>
<organism evidence="2 3">
    <name type="scientific">Novipirellula herctigrandis</name>
    <dbReference type="NCBI Taxonomy" id="2527986"/>
    <lineage>
        <taxon>Bacteria</taxon>
        <taxon>Pseudomonadati</taxon>
        <taxon>Planctomycetota</taxon>
        <taxon>Planctomycetia</taxon>
        <taxon>Pirellulales</taxon>
        <taxon>Pirellulaceae</taxon>
        <taxon>Novipirellula</taxon>
    </lineage>
</organism>
<dbReference type="Proteomes" id="UP000315010">
    <property type="component" value="Unassembled WGS sequence"/>
</dbReference>
<sequence precursor="true">MKPTLAFGLVLAALVSGGIVSFADENTGENAKSKQPEKLTVTTYRTADLPVFTSDKEWSPVLLMDLIQSTVFPKSWEAKGGTSTMAPYPQNQSIVISTNSRNHKRIQKLIERLRD</sequence>
<evidence type="ECO:0000313" key="2">
    <source>
        <dbReference type="EMBL" id="TWT78699.1"/>
    </source>
</evidence>
<protein>
    <submittedName>
        <fullName evidence="2">Uncharacterized protein</fullName>
    </submittedName>
</protein>
<reference evidence="2 3" key="1">
    <citation type="submission" date="2019-02" db="EMBL/GenBank/DDBJ databases">
        <title>Deep-cultivation of Planctomycetes and their phenomic and genomic characterization uncovers novel biology.</title>
        <authorList>
            <person name="Wiegand S."/>
            <person name="Jogler M."/>
            <person name="Boedeker C."/>
            <person name="Pinto D."/>
            <person name="Vollmers J."/>
            <person name="Rivas-Marin E."/>
            <person name="Kohn T."/>
            <person name="Peeters S.H."/>
            <person name="Heuer A."/>
            <person name="Rast P."/>
            <person name="Oberbeckmann S."/>
            <person name="Bunk B."/>
            <person name="Jeske O."/>
            <person name="Meyerdierks A."/>
            <person name="Storesund J.E."/>
            <person name="Kallscheuer N."/>
            <person name="Luecker S."/>
            <person name="Lage O.M."/>
            <person name="Pohl T."/>
            <person name="Merkel B.J."/>
            <person name="Hornburger P."/>
            <person name="Mueller R.-W."/>
            <person name="Bruemmer F."/>
            <person name="Labrenz M."/>
            <person name="Spormann A.M."/>
            <person name="Op Den Camp H."/>
            <person name="Overmann J."/>
            <person name="Amann R."/>
            <person name="Jetten M.S.M."/>
            <person name="Mascher T."/>
            <person name="Medema M.H."/>
            <person name="Devos D.P."/>
            <person name="Kaster A.-K."/>
            <person name="Ovreas L."/>
            <person name="Rohde M."/>
            <person name="Galperin M.Y."/>
            <person name="Jogler C."/>
        </authorList>
    </citation>
    <scope>NUCLEOTIDE SEQUENCE [LARGE SCALE GENOMIC DNA]</scope>
    <source>
        <strain evidence="2 3">CA13</strain>
    </source>
</reference>
<gene>
    <name evidence="2" type="ORF">CA13_00950</name>
</gene>
<name>A0A5C5YUJ1_9BACT</name>
<evidence type="ECO:0000256" key="1">
    <source>
        <dbReference type="SAM" id="SignalP"/>
    </source>
</evidence>
<comment type="caution">
    <text evidence="2">The sequence shown here is derived from an EMBL/GenBank/DDBJ whole genome shotgun (WGS) entry which is preliminary data.</text>
</comment>
<evidence type="ECO:0000313" key="3">
    <source>
        <dbReference type="Proteomes" id="UP000315010"/>
    </source>
</evidence>
<keyword evidence="1" id="KW-0732">Signal</keyword>